<name>A0A412IWZ6_9FIRM</name>
<reference evidence="1 2" key="1">
    <citation type="submission" date="2018-08" db="EMBL/GenBank/DDBJ databases">
        <title>A genome reference for cultivated species of the human gut microbiota.</title>
        <authorList>
            <person name="Zou Y."/>
            <person name="Xue W."/>
            <person name="Luo G."/>
        </authorList>
    </citation>
    <scope>NUCLEOTIDE SEQUENCE [LARGE SCALE GENOMIC DNA]</scope>
    <source>
        <strain evidence="1 2">AF22-10AC</strain>
    </source>
</reference>
<dbReference type="EMBL" id="QRVM01000063">
    <property type="protein sequence ID" value="RGS44600.1"/>
    <property type="molecule type" value="Genomic_DNA"/>
</dbReference>
<organism evidence="1 2">
    <name type="scientific">Holdemanella biformis</name>
    <dbReference type="NCBI Taxonomy" id="1735"/>
    <lineage>
        <taxon>Bacteria</taxon>
        <taxon>Bacillati</taxon>
        <taxon>Bacillota</taxon>
        <taxon>Erysipelotrichia</taxon>
        <taxon>Erysipelotrichales</taxon>
        <taxon>Erysipelotrichaceae</taxon>
        <taxon>Holdemanella</taxon>
    </lineage>
</organism>
<accession>A0A412IWZ6</accession>
<protein>
    <submittedName>
        <fullName evidence="1">Uncharacterized protein</fullName>
    </submittedName>
</protein>
<comment type="caution">
    <text evidence="1">The sequence shown here is derived from an EMBL/GenBank/DDBJ whole genome shotgun (WGS) entry which is preliminary data.</text>
</comment>
<dbReference type="Proteomes" id="UP000285274">
    <property type="component" value="Unassembled WGS sequence"/>
</dbReference>
<gene>
    <name evidence="1" type="ORF">DWX92_10400</name>
</gene>
<sequence>MFQTMDILKIDTAWFPFVVDSPRANEASLNSSKEIIGLVSELNMPPQVILSTIDYDDYKSDVKCQTYVTEYSDKYHLLNNKTYEVHHKDIEEMFSLLKNI</sequence>
<proteinExistence type="predicted"/>
<evidence type="ECO:0000313" key="2">
    <source>
        <dbReference type="Proteomes" id="UP000285274"/>
    </source>
</evidence>
<dbReference type="AlphaFoldDB" id="A0A412IWZ6"/>
<evidence type="ECO:0000313" key="1">
    <source>
        <dbReference type="EMBL" id="RGS44600.1"/>
    </source>
</evidence>